<protein>
    <submittedName>
        <fullName evidence="1">Uncharacterized protein</fullName>
    </submittedName>
</protein>
<name>A0A9N8HR47_9STRA</name>
<proteinExistence type="predicted"/>
<sequence length="147" mass="16609">MTSQHTLDEKKNKVSLDTDLLHLATHVVQDSTTVPNLLSGNIANVLSQPSSRNVSFSNEVRYHELDRSAYQSYSHEMHADDIDDGFKTNSEDDAASQLSLKLDTDYWDESIPLIPAHSDPRPWLSSIQCRPSIKVPNVHLQHHKQLP</sequence>
<dbReference type="Proteomes" id="UP001153069">
    <property type="component" value="Unassembled WGS sequence"/>
</dbReference>
<dbReference type="EMBL" id="CAICTM010001522">
    <property type="protein sequence ID" value="CAB9524333.1"/>
    <property type="molecule type" value="Genomic_DNA"/>
</dbReference>
<comment type="caution">
    <text evidence="1">The sequence shown here is derived from an EMBL/GenBank/DDBJ whole genome shotgun (WGS) entry which is preliminary data.</text>
</comment>
<accession>A0A9N8HR47</accession>
<evidence type="ECO:0000313" key="2">
    <source>
        <dbReference type="Proteomes" id="UP001153069"/>
    </source>
</evidence>
<gene>
    <name evidence="1" type="ORF">SEMRO_1524_G279650.1</name>
</gene>
<keyword evidence="2" id="KW-1185">Reference proteome</keyword>
<dbReference type="AlphaFoldDB" id="A0A9N8HR47"/>
<evidence type="ECO:0000313" key="1">
    <source>
        <dbReference type="EMBL" id="CAB9524333.1"/>
    </source>
</evidence>
<organism evidence="1 2">
    <name type="scientific">Seminavis robusta</name>
    <dbReference type="NCBI Taxonomy" id="568900"/>
    <lineage>
        <taxon>Eukaryota</taxon>
        <taxon>Sar</taxon>
        <taxon>Stramenopiles</taxon>
        <taxon>Ochrophyta</taxon>
        <taxon>Bacillariophyta</taxon>
        <taxon>Bacillariophyceae</taxon>
        <taxon>Bacillariophycidae</taxon>
        <taxon>Naviculales</taxon>
        <taxon>Naviculaceae</taxon>
        <taxon>Seminavis</taxon>
    </lineage>
</organism>
<reference evidence="1" key="1">
    <citation type="submission" date="2020-06" db="EMBL/GenBank/DDBJ databases">
        <authorList>
            <consortium name="Plant Systems Biology data submission"/>
        </authorList>
    </citation>
    <scope>NUCLEOTIDE SEQUENCE</scope>
    <source>
        <strain evidence="1">D6</strain>
    </source>
</reference>